<proteinExistence type="predicted"/>
<gene>
    <name evidence="1" type="ORF">D0544_00355</name>
</gene>
<evidence type="ECO:0000313" key="2">
    <source>
        <dbReference type="Proteomes" id="UP000280792"/>
    </source>
</evidence>
<organism evidence="1 2">
    <name type="scientific">Aestuariirhabdus litorea</name>
    <dbReference type="NCBI Taxonomy" id="2528527"/>
    <lineage>
        <taxon>Bacteria</taxon>
        <taxon>Pseudomonadati</taxon>
        <taxon>Pseudomonadota</taxon>
        <taxon>Gammaproteobacteria</taxon>
        <taxon>Oceanospirillales</taxon>
        <taxon>Aestuariirhabdaceae</taxon>
        <taxon>Aestuariirhabdus</taxon>
    </lineage>
</organism>
<dbReference type="RefSeq" id="WP_125013742.1">
    <property type="nucleotide sequence ID" value="NZ_QWEZ01000001.1"/>
</dbReference>
<protein>
    <submittedName>
        <fullName evidence="1">Uncharacterized protein</fullName>
    </submittedName>
</protein>
<evidence type="ECO:0000313" key="1">
    <source>
        <dbReference type="EMBL" id="RRJ83612.1"/>
    </source>
</evidence>
<reference evidence="1 2" key="1">
    <citation type="submission" date="2018-08" db="EMBL/GenBank/DDBJ databases">
        <authorList>
            <person name="Khan S.A."/>
        </authorList>
    </citation>
    <scope>NUCLEOTIDE SEQUENCE [LARGE SCALE GENOMIC DNA]</scope>
    <source>
        <strain evidence="1 2">GTF-13</strain>
    </source>
</reference>
<keyword evidence="2" id="KW-1185">Reference proteome</keyword>
<comment type="caution">
    <text evidence="1">The sequence shown here is derived from an EMBL/GenBank/DDBJ whole genome shotgun (WGS) entry which is preliminary data.</text>
</comment>
<name>A0A3P3VLI3_9GAMM</name>
<dbReference type="Proteomes" id="UP000280792">
    <property type="component" value="Unassembled WGS sequence"/>
</dbReference>
<sequence>MKRLLLLPLALLLLLSLVPTLGWFYSVERLSYERPLAEIEFRSLGPQHYLATLSGHKGCQREEFELFGDQWRIDAQVIKWKTVATLLGLDARYRLERLSGRYQNLGEANQRPQLAYDIGHTPTLDLVALSAWLGRFNGLLDAEYGSSTYQTMDPQRRYRVYLTQSGLITRSEPREPARYADGSLTIRINRACEQQSSLWQRLVTGSDRWLGRLLNDF</sequence>
<accession>A0A3P3VLI3</accession>
<dbReference type="AlphaFoldDB" id="A0A3P3VLI3"/>
<reference evidence="1 2" key="2">
    <citation type="submission" date="2018-12" db="EMBL/GenBank/DDBJ databases">
        <title>Simiduia agarivorans gen. nov., sp. nov., a marine, agarolytic bacterium isolated from shallow coastal water from Keelung, Taiwan.</title>
        <authorList>
            <person name="Shieh W.Y."/>
        </authorList>
    </citation>
    <scope>NUCLEOTIDE SEQUENCE [LARGE SCALE GENOMIC DNA]</scope>
    <source>
        <strain evidence="1 2">GTF-13</strain>
    </source>
</reference>
<dbReference type="EMBL" id="QWEZ01000001">
    <property type="protein sequence ID" value="RRJ83612.1"/>
    <property type="molecule type" value="Genomic_DNA"/>
</dbReference>